<organism evidence="8 9">
    <name type="scientific">Liquorilactobacillus hordei</name>
    <dbReference type="NCBI Taxonomy" id="468911"/>
    <lineage>
        <taxon>Bacteria</taxon>
        <taxon>Bacillati</taxon>
        <taxon>Bacillota</taxon>
        <taxon>Bacilli</taxon>
        <taxon>Lactobacillales</taxon>
        <taxon>Lactobacillaceae</taxon>
        <taxon>Liquorilactobacillus</taxon>
    </lineage>
</organism>
<feature type="region of interest" description="Disordered" evidence="5">
    <location>
        <begin position="471"/>
        <end position="503"/>
    </location>
</feature>
<sequence>MKKRKERIARQKYLQQIKHIKGISRTASYVGTGFLLGSATLPIFKAKADTTAAQNTVTSTVGSTNSSGSSSTLTSSTSSANSTSSSASSASTPTSSTNSTIASSSSSSAAQKSSVVASSSSVSSQSSATSSSSSSTSSSVSSVSGVTLNTTSLTSAPVKVATFINNIASSAQQVAQQYNLYASLMIAQAATESGWGSSTLSTKAHNLFGIKYSGSGSYITMNTQEYYSGAYHTVSAKFQSYSSYSDSLVAYAKLISNNFSNSTKANASSVSIAASNLAKGKYGTYATDPSYATKLLNIINLYGLTKYDTGSSTSNTGSSTSSTGSSSTSNSNSSTTGSASSSSTSSYIVKSGDSLWAVANKYGISVANLKSWNNLSSDIIYIGQSLKVSNSASQSNNSNSSSSTSTSSSSQSSSSTSSTSSASTYTVKSGDSLWAVANKYGISVANLKSWNNLSSNTIYIGQSLKVSNSASQSSNSSSSSASTSSSSQSNSSTSSTSSTSTYTVKSGDSLWAVANKYGISVANLKSWNNLSSDIIYIGQSLKVSNSASQSSNSSSSSSTSSSSQSSSNTLSASTYTVKSGDSLWAVANKYGISVANLKSWNNLSSNTIYIGQSLKVSNSASQSSNSSSSSSSSTSTSSSSQSSSSTSSTSSASTYTVKSGDSLWAVANKYGLTVTKLKELNSLNTNTIYIGQTLKVSSKTTATSSTTNSNSSSATSSTKKTYTVKSGDSLWQIAVKYNTTVTQLKSTNHLSSDTIYVGQALIVNN</sequence>
<evidence type="ECO:0000313" key="8">
    <source>
        <dbReference type="EMBL" id="AUJ28837.1"/>
    </source>
</evidence>
<dbReference type="Gene3D" id="4.10.80.30">
    <property type="entry name" value="DNA polymerase, domain 6"/>
    <property type="match status" value="1"/>
</dbReference>
<dbReference type="Gene3D" id="3.10.350.10">
    <property type="entry name" value="LysM domain"/>
    <property type="match status" value="6"/>
</dbReference>
<dbReference type="GO" id="GO:0031640">
    <property type="term" value="P:killing of cells of another organism"/>
    <property type="evidence" value="ECO:0007669"/>
    <property type="project" value="UniProtKB-KW"/>
</dbReference>
<evidence type="ECO:0000256" key="5">
    <source>
        <dbReference type="SAM" id="MobiDB-lite"/>
    </source>
</evidence>
<feature type="domain" description="LysM" evidence="7">
    <location>
        <begin position="653"/>
        <end position="696"/>
    </location>
</feature>
<feature type="region of interest" description="Disordered" evidence="5">
    <location>
        <begin position="620"/>
        <end position="655"/>
    </location>
</feature>
<keyword evidence="2" id="KW-0929">Antimicrobial</keyword>
<dbReference type="SMART" id="SM00257">
    <property type="entry name" value="LysM"/>
    <property type="match status" value="6"/>
</dbReference>
<keyword evidence="3" id="KW-0081">Bacteriolytic enzyme</keyword>
<dbReference type="GO" id="GO:0042742">
    <property type="term" value="P:defense response to bacterium"/>
    <property type="evidence" value="ECO:0007669"/>
    <property type="project" value="UniProtKB-KW"/>
</dbReference>
<keyword evidence="6" id="KW-1133">Transmembrane helix</keyword>
<feature type="compositionally biased region" description="Low complexity" evidence="5">
    <location>
        <begin position="392"/>
        <end position="424"/>
    </location>
</feature>
<keyword evidence="6" id="KW-0812">Transmembrane</keyword>
<dbReference type="PANTHER" id="PTHR33734">
    <property type="entry name" value="LYSM DOMAIN-CONTAINING GPI-ANCHORED PROTEIN 2"/>
    <property type="match status" value="1"/>
</dbReference>
<dbReference type="GO" id="GO:0004040">
    <property type="term" value="F:amidase activity"/>
    <property type="evidence" value="ECO:0007669"/>
    <property type="project" value="InterPro"/>
</dbReference>
<feature type="region of interest" description="Disordered" evidence="5">
    <location>
        <begin position="548"/>
        <end position="568"/>
    </location>
</feature>
<dbReference type="GO" id="GO:0008932">
    <property type="term" value="F:lytic endotransglycosylase activity"/>
    <property type="evidence" value="ECO:0007669"/>
    <property type="project" value="TreeGrafter"/>
</dbReference>
<dbReference type="KEGG" id="lhw:BSQ49_00575"/>
<proteinExistence type="inferred from homology"/>
<dbReference type="SMART" id="SM00047">
    <property type="entry name" value="LYZ2"/>
    <property type="match status" value="1"/>
</dbReference>
<dbReference type="Pfam" id="PF01832">
    <property type="entry name" value="Glucosaminidase"/>
    <property type="match status" value="1"/>
</dbReference>
<feature type="domain" description="LysM" evidence="7">
    <location>
        <begin position="573"/>
        <end position="616"/>
    </location>
</feature>
<feature type="domain" description="LysM" evidence="7">
    <location>
        <begin position="423"/>
        <end position="466"/>
    </location>
</feature>
<name>A0A3Q8C8C3_9LACO</name>
<feature type="domain" description="LysM" evidence="7">
    <location>
        <begin position="720"/>
        <end position="763"/>
    </location>
</feature>
<dbReference type="AlphaFoldDB" id="A0A3Q8C8C3"/>
<feature type="compositionally biased region" description="Low complexity" evidence="5">
    <location>
        <begin position="620"/>
        <end position="654"/>
    </location>
</feature>
<evidence type="ECO:0000256" key="3">
    <source>
        <dbReference type="ARBA" id="ARBA00022638"/>
    </source>
</evidence>
<evidence type="ECO:0000256" key="2">
    <source>
        <dbReference type="ARBA" id="ARBA00022529"/>
    </source>
</evidence>
<reference evidence="8 9" key="1">
    <citation type="submission" date="2016-11" db="EMBL/GenBank/DDBJ databases">
        <title>Interaction between Lactobacillus species and yeast in water kefir.</title>
        <authorList>
            <person name="Behr J."/>
            <person name="Xu D."/>
            <person name="Vogel R.F."/>
        </authorList>
    </citation>
    <scope>NUCLEOTIDE SEQUENCE [LARGE SCALE GENOMIC DNA]</scope>
    <source>
        <strain evidence="8 9">TMW 1.1822</strain>
    </source>
</reference>
<protein>
    <recommendedName>
        <fullName evidence="4">Peptidoglycan hydrolase</fullName>
    </recommendedName>
</protein>
<dbReference type="Gene3D" id="1.10.530.10">
    <property type="match status" value="1"/>
</dbReference>
<dbReference type="PROSITE" id="PS51782">
    <property type="entry name" value="LYSM"/>
    <property type="match status" value="6"/>
</dbReference>
<evidence type="ECO:0000256" key="6">
    <source>
        <dbReference type="SAM" id="Phobius"/>
    </source>
</evidence>
<dbReference type="PRINTS" id="PR01002">
    <property type="entry name" value="FLGFLGJ"/>
</dbReference>
<dbReference type="Pfam" id="PF01476">
    <property type="entry name" value="LysM"/>
    <property type="match status" value="6"/>
</dbReference>
<evidence type="ECO:0000313" key="9">
    <source>
        <dbReference type="Proteomes" id="UP000314960"/>
    </source>
</evidence>
<dbReference type="EMBL" id="CP018176">
    <property type="protein sequence ID" value="AUJ28837.1"/>
    <property type="molecule type" value="Genomic_DNA"/>
</dbReference>
<feature type="region of interest" description="Disordered" evidence="5">
    <location>
        <begin position="123"/>
        <end position="143"/>
    </location>
</feature>
<dbReference type="SUPFAM" id="SSF54106">
    <property type="entry name" value="LysM domain"/>
    <property type="match status" value="6"/>
</dbReference>
<dbReference type="InterPro" id="IPR018392">
    <property type="entry name" value="LysM"/>
</dbReference>
<feature type="region of interest" description="Disordered" evidence="5">
    <location>
        <begin position="58"/>
        <end position="104"/>
    </location>
</feature>
<feature type="region of interest" description="Disordered" evidence="5">
    <location>
        <begin position="310"/>
        <end position="346"/>
    </location>
</feature>
<accession>A0A3Q8C8C3</accession>
<feature type="transmembrane region" description="Helical" evidence="6">
    <location>
        <begin position="26"/>
        <end position="44"/>
    </location>
</feature>
<dbReference type="Proteomes" id="UP000314960">
    <property type="component" value="Chromosome"/>
</dbReference>
<feature type="region of interest" description="Disordered" evidence="5">
    <location>
        <begin position="392"/>
        <end position="425"/>
    </location>
</feature>
<dbReference type="RefSeq" id="WP_141052558.1">
    <property type="nucleotide sequence ID" value="NZ_CP018176.1"/>
</dbReference>
<dbReference type="InterPro" id="IPR002901">
    <property type="entry name" value="MGlyc_endo_b_GlcNAc-like_dom"/>
</dbReference>
<dbReference type="PANTHER" id="PTHR33734:SF22">
    <property type="entry name" value="MEMBRANE-BOUND LYTIC MUREIN TRANSGLYCOSYLASE D"/>
    <property type="match status" value="1"/>
</dbReference>
<evidence type="ECO:0000256" key="4">
    <source>
        <dbReference type="ARBA" id="ARBA00032108"/>
    </source>
</evidence>
<dbReference type="CDD" id="cd00118">
    <property type="entry name" value="LysM"/>
    <property type="match status" value="6"/>
</dbReference>
<comment type="similarity">
    <text evidence="1">Belongs to the glycosyl hydrolase 73 family.</text>
</comment>
<evidence type="ECO:0000259" key="7">
    <source>
        <dbReference type="PROSITE" id="PS51782"/>
    </source>
</evidence>
<feature type="domain" description="LysM" evidence="7">
    <location>
        <begin position="345"/>
        <end position="388"/>
    </location>
</feature>
<gene>
    <name evidence="8" type="ORF">BSQ49_00575</name>
</gene>
<feature type="domain" description="LysM" evidence="7">
    <location>
        <begin position="500"/>
        <end position="543"/>
    </location>
</feature>
<evidence type="ECO:0000256" key="1">
    <source>
        <dbReference type="ARBA" id="ARBA00010266"/>
    </source>
</evidence>
<keyword evidence="6" id="KW-0472">Membrane</keyword>
<feature type="compositionally biased region" description="Low complexity" evidence="5">
    <location>
        <begin position="471"/>
        <end position="501"/>
    </location>
</feature>
<dbReference type="InterPro" id="IPR036779">
    <property type="entry name" value="LysM_dom_sf"/>
</dbReference>